<name>A0A4U0WVG5_9PEZI</name>
<gene>
    <name evidence="1" type="ORF">B0A49_07224</name>
</gene>
<comment type="caution">
    <text evidence="1">The sequence shown here is derived from an EMBL/GenBank/DDBJ whole genome shotgun (WGS) entry which is preliminary data.</text>
</comment>
<dbReference type="Gene3D" id="1.10.472.10">
    <property type="entry name" value="Cyclin-like"/>
    <property type="match status" value="2"/>
</dbReference>
<dbReference type="InterPro" id="IPR036915">
    <property type="entry name" value="Cyclin-like_sf"/>
</dbReference>
<sequence length="301" mass="33147">MAIITSKASQLWNPLATAEQLATSRSQQDGVPADLEASIRFAGARLTQAAGILLQLPQETIAQAIVLFTRFWIGVDGGSLCEHGAWDVASASLYMAAKPSLARSPRKIVNVCTYVAQPISAFQDLSRLHDKKSAAEDYYVSEGTYESARKRMLDAEARILRVLGFQTHVALPYALCINYLQALNVFSNPSAGSQLTKRAFAHLNTALLSPQLLYVTHQPCTLATAAIYLAAREVAVKLPNEEWWEVFDTNREELGFLVVGLMSMEGFATEEKAKWDGREIPWTVEALEKELDRRILAGSGE</sequence>
<proteinExistence type="predicted"/>
<reference evidence="1 2" key="1">
    <citation type="submission" date="2017-03" db="EMBL/GenBank/DDBJ databases">
        <title>Genomes of endolithic fungi from Antarctica.</title>
        <authorList>
            <person name="Coleine C."/>
            <person name="Masonjones S."/>
            <person name="Stajich J.E."/>
        </authorList>
    </citation>
    <scope>NUCLEOTIDE SEQUENCE [LARGE SCALE GENOMIC DNA]</scope>
    <source>
        <strain evidence="1 2">CCFEE 5187</strain>
    </source>
</reference>
<keyword evidence="2" id="KW-1185">Reference proteome</keyword>
<dbReference type="InterPro" id="IPR043198">
    <property type="entry name" value="Cyclin/Ssn8"/>
</dbReference>
<evidence type="ECO:0000313" key="1">
    <source>
        <dbReference type="EMBL" id="TKA66563.1"/>
    </source>
</evidence>
<dbReference type="STRING" id="331657.A0A4U0WVG5"/>
<accession>A0A4U0WVG5</accession>
<dbReference type="Proteomes" id="UP000308768">
    <property type="component" value="Unassembled WGS sequence"/>
</dbReference>
<dbReference type="PANTHER" id="PTHR10026">
    <property type="entry name" value="CYCLIN"/>
    <property type="match status" value="1"/>
</dbReference>
<dbReference type="AlphaFoldDB" id="A0A4U0WVG5"/>
<dbReference type="OrthoDB" id="10264655at2759"/>
<dbReference type="SUPFAM" id="SSF47954">
    <property type="entry name" value="Cyclin-like"/>
    <property type="match status" value="2"/>
</dbReference>
<dbReference type="GO" id="GO:0006357">
    <property type="term" value="P:regulation of transcription by RNA polymerase II"/>
    <property type="evidence" value="ECO:0007669"/>
    <property type="project" value="InterPro"/>
</dbReference>
<evidence type="ECO:0000313" key="2">
    <source>
        <dbReference type="Proteomes" id="UP000308768"/>
    </source>
</evidence>
<dbReference type="EMBL" id="NAJN01001004">
    <property type="protein sequence ID" value="TKA66563.1"/>
    <property type="molecule type" value="Genomic_DNA"/>
</dbReference>
<evidence type="ECO:0008006" key="3">
    <source>
        <dbReference type="Google" id="ProtNLM"/>
    </source>
</evidence>
<dbReference type="GO" id="GO:0016538">
    <property type="term" value="F:cyclin-dependent protein serine/threonine kinase regulator activity"/>
    <property type="evidence" value="ECO:0007669"/>
    <property type="project" value="InterPro"/>
</dbReference>
<organism evidence="1 2">
    <name type="scientific">Cryomyces minteri</name>
    <dbReference type="NCBI Taxonomy" id="331657"/>
    <lineage>
        <taxon>Eukaryota</taxon>
        <taxon>Fungi</taxon>
        <taxon>Dikarya</taxon>
        <taxon>Ascomycota</taxon>
        <taxon>Pezizomycotina</taxon>
        <taxon>Dothideomycetes</taxon>
        <taxon>Dothideomycetes incertae sedis</taxon>
        <taxon>Cryomyces</taxon>
    </lineage>
</organism>
<protein>
    <recommendedName>
        <fullName evidence="3">Cyclin N-terminal domain-containing protein</fullName>
    </recommendedName>
</protein>